<reference evidence="2 3" key="1">
    <citation type="submission" date="2020-07" db="EMBL/GenBank/DDBJ databases">
        <title>Spirosoma foliorum sp. nov., isolated from the leaves on the Nejang mountain Korea, Republic of.</title>
        <authorList>
            <person name="Ho H."/>
            <person name="Lee Y.-J."/>
            <person name="Nurcahyanto D.-A."/>
            <person name="Kim S.-G."/>
        </authorList>
    </citation>
    <scope>NUCLEOTIDE SEQUENCE [LARGE SCALE GENOMIC DNA]</scope>
    <source>
        <strain evidence="2 3">PL0136</strain>
    </source>
</reference>
<organism evidence="2 3">
    <name type="scientific">Spirosoma foliorum</name>
    <dbReference type="NCBI Taxonomy" id="2710596"/>
    <lineage>
        <taxon>Bacteria</taxon>
        <taxon>Pseudomonadati</taxon>
        <taxon>Bacteroidota</taxon>
        <taxon>Cytophagia</taxon>
        <taxon>Cytophagales</taxon>
        <taxon>Cytophagaceae</taxon>
        <taxon>Spirosoma</taxon>
    </lineage>
</organism>
<dbReference type="RefSeq" id="WP_182462794.1">
    <property type="nucleotide sequence ID" value="NZ_CP059732.1"/>
</dbReference>
<name>A0A7G5H2S9_9BACT</name>
<evidence type="ECO:0000313" key="2">
    <source>
        <dbReference type="EMBL" id="QMW05421.1"/>
    </source>
</evidence>
<protein>
    <submittedName>
        <fullName evidence="2">Uncharacterized protein</fullName>
    </submittedName>
</protein>
<keyword evidence="1" id="KW-0472">Membrane</keyword>
<dbReference type="AlphaFoldDB" id="A0A7G5H2S9"/>
<sequence>MQNSNVITSGDSVRLRFLNVAEFEASGQNGQLMTLAAIVCLLIVAIAIAKSL</sequence>
<keyword evidence="3" id="KW-1185">Reference proteome</keyword>
<dbReference type="EMBL" id="CP059732">
    <property type="protein sequence ID" value="QMW05421.1"/>
    <property type="molecule type" value="Genomic_DNA"/>
</dbReference>
<keyword evidence="1" id="KW-0812">Transmembrane</keyword>
<accession>A0A7G5H2S9</accession>
<gene>
    <name evidence="2" type="ORF">H3H32_11265</name>
</gene>
<evidence type="ECO:0000256" key="1">
    <source>
        <dbReference type="SAM" id="Phobius"/>
    </source>
</evidence>
<dbReference type="KEGG" id="sfol:H3H32_11265"/>
<proteinExistence type="predicted"/>
<evidence type="ECO:0000313" key="3">
    <source>
        <dbReference type="Proteomes" id="UP000515369"/>
    </source>
</evidence>
<feature type="transmembrane region" description="Helical" evidence="1">
    <location>
        <begin position="32"/>
        <end position="49"/>
    </location>
</feature>
<dbReference type="Proteomes" id="UP000515369">
    <property type="component" value="Chromosome"/>
</dbReference>
<keyword evidence="1" id="KW-1133">Transmembrane helix</keyword>